<dbReference type="HOGENOM" id="CLU_1095648_0_0_1"/>
<proteinExistence type="predicted"/>
<feature type="transmembrane region" description="Helical" evidence="1">
    <location>
        <begin position="82"/>
        <end position="106"/>
    </location>
</feature>
<keyword evidence="1" id="KW-1133">Transmembrane helix</keyword>
<evidence type="ECO:0000313" key="3">
    <source>
        <dbReference type="Proteomes" id="UP000032180"/>
    </source>
</evidence>
<feature type="transmembrane region" description="Helical" evidence="1">
    <location>
        <begin position="149"/>
        <end position="176"/>
    </location>
</feature>
<evidence type="ECO:0000313" key="2">
    <source>
        <dbReference type="EnsemblPlants" id="LPERR07G06600.1"/>
    </source>
</evidence>
<sequence>MTPLVSSGAGSVVPLGPMWGSDPSPLVASHAGDTALKLKANTNLCFDDPYLIDRNFCIYYRLHRSPSTAPQVDTDGIREPDFGSLLCGNIISGVIIPTFAAIRLHFHPTWEAASINDVFMIPTLSTATSVFISVFIDAPPIYIDGIRELVFGSLLCGNIIFGAVICTFAAIMLQFYPQLRKLHPLMSSYLMAIDALLTATCLFIVAFIVAPPVDIDVFASLFLVLYFIETLSPVATQWKQFPRNLPLQPFLLTE</sequence>
<feature type="transmembrane region" description="Helical" evidence="1">
    <location>
        <begin position="188"/>
        <end position="211"/>
    </location>
</feature>
<reference evidence="2" key="3">
    <citation type="submission" date="2015-04" db="UniProtKB">
        <authorList>
            <consortium name="EnsemblPlants"/>
        </authorList>
    </citation>
    <scope>IDENTIFICATION</scope>
</reference>
<dbReference type="Proteomes" id="UP000032180">
    <property type="component" value="Chromosome 7"/>
</dbReference>
<feature type="transmembrane region" description="Helical" evidence="1">
    <location>
        <begin position="217"/>
        <end position="235"/>
    </location>
</feature>
<dbReference type="EnsemblPlants" id="LPERR07G06600.1">
    <property type="protein sequence ID" value="LPERR07G06600.1"/>
    <property type="gene ID" value="LPERR07G06600"/>
</dbReference>
<evidence type="ECO:0000256" key="1">
    <source>
        <dbReference type="SAM" id="Phobius"/>
    </source>
</evidence>
<dbReference type="STRING" id="77586.A0A0D9WWY1"/>
<feature type="transmembrane region" description="Helical" evidence="1">
    <location>
        <begin position="118"/>
        <end position="143"/>
    </location>
</feature>
<keyword evidence="1" id="KW-0472">Membrane</keyword>
<reference evidence="3" key="2">
    <citation type="submission" date="2013-12" db="EMBL/GenBank/DDBJ databases">
        <authorList>
            <person name="Yu Y."/>
            <person name="Lee S."/>
            <person name="de Baynast K."/>
            <person name="Wissotski M."/>
            <person name="Liu L."/>
            <person name="Talag J."/>
            <person name="Goicoechea J."/>
            <person name="Angelova A."/>
            <person name="Jetty R."/>
            <person name="Kudrna D."/>
            <person name="Golser W."/>
            <person name="Rivera L."/>
            <person name="Zhang J."/>
            <person name="Wing R."/>
        </authorList>
    </citation>
    <scope>NUCLEOTIDE SEQUENCE</scope>
</reference>
<protein>
    <submittedName>
        <fullName evidence="2">Uncharacterized protein</fullName>
    </submittedName>
</protein>
<dbReference type="Gramene" id="LPERR07G06600.1">
    <property type="protein sequence ID" value="LPERR07G06600.1"/>
    <property type="gene ID" value="LPERR07G06600"/>
</dbReference>
<dbReference type="AlphaFoldDB" id="A0A0D9WWY1"/>
<name>A0A0D9WWY1_9ORYZ</name>
<keyword evidence="3" id="KW-1185">Reference proteome</keyword>
<reference evidence="2 3" key="1">
    <citation type="submission" date="2012-08" db="EMBL/GenBank/DDBJ databases">
        <title>Oryza genome evolution.</title>
        <authorList>
            <person name="Wing R.A."/>
        </authorList>
    </citation>
    <scope>NUCLEOTIDE SEQUENCE</scope>
</reference>
<keyword evidence="1" id="KW-0812">Transmembrane</keyword>
<organism evidence="2 3">
    <name type="scientific">Leersia perrieri</name>
    <dbReference type="NCBI Taxonomy" id="77586"/>
    <lineage>
        <taxon>Eukaryota</taxon>
        <taxon>Viridiplantae</taxon>
        <taxon>Streptophyta</taxon>
        <taxon>Embryophyta</taxon>
        <taxon>Tracheophyta</taxon>
        <taxon>Spermatophyta</taxon>
        <taxon>Magnoliopsida</taxon>
        <taxon>Liliopsida</taxon>
        <taxon>Poales</taxon>
        <taxon>Poaceae</taxon>
        <taxon>BOP clade</taxon>
        <taxon>Oryzoideae</taxon>
        <taxon>Oryzeae</taxon>
        <taxon>Oryzinae</taxon>
        <taxon>Leersia</taxon>
    </lineage>
</organism>
<accession>A0A0D9WWY1</accession>